<dbReference type="OrthoDB" id="9772423at2"/>
<evidence type="ECO:0000256" key="2">
    <source>
        <dbReference type="ARBA" id="ARBA00022490"/>
    </source>
</evidence>
<dbReference type="InterPro" id="IPR029062">
    <property type="entry name" value="Class_I_gatase-like"/>
</dbReference>
<keyword evidence="4 8" id="KW-0808">Transferase</keyword>
<gene>
    <name evidence="10" type="primary">metA</name>
    <name evidence="8" type="synonym">metAA</name>
    <name evidence="10" type="ORF">ERS852540_00776</name>
</gene>
<evidence type="ECO:0000256" key="7">
    <source>
        <dbReference type="ARBA" id="ARBA00049043"/>
    </source>
</evidence>
<sequence>MPIKIPNNLPAFSTLVNENIFVMADEKASRQDIRPLKVAIVNLMPTKIVTETQLLRLLSNTPLQVDITLVKTETHNPKNTSQEHLVNFYTTFNQIKEQYFDALIITGAPVELLDFNSVHYWKELCDIMEWSKTHAFSTVHICWAAFAGLYYHYGIQKQVLDKKMFGIFPHKINAINHPLLKGFDDIFMVPHSRYTGVKMEDIETNPNLALLAYSDIAGAYIVADRTNRQIFITGHAEYDRNTLKDEYMRDVEKGIPIEVPYNYFPDDNPKLTPHFTWRGHASLMYSNWLNFCVYQETPFDLTKLEPLEY</sequence>
<dbReference type="Pfam" id="PF04204">
    <property type="entry name" value="HTS"/>
    <property type="match status" value="1"/>
</dbReference>
<feature type="site" description="Important for acyl-CoA specificity" evidence="8">
    <location>
        <position position="111"/>
    </location>
</feature>
<feature type="binding site" evidence="8">
    <location>
        <position position="163"/>
    </location>
    <ligand>
        <name>substrate</name>
    </ligand>
</feature>
<feature type="active site" description="Proton acceptor" evidence="8">
    <location>
        <position position="235"/>
    </location>
</feature>
<comment type="pathway">
    <text evidence="8">Amino-acid biosynthesis; L-methionine biosynthesis via de novo pathway; O-acetyl-L-homoserine from L-homoserine: step 1/1.</text>
</comment>
<dbReference type="HAMAP" id="MF_00295">
    <property type="entry name" value="MetA_acyltransf"/>
    <property type="match status" value="1"/>
</dbReference>
<dbReference type="UniPathway" id="UPA00051">
    <property type="reaction ID" value="UER00074"/>
</dbReference>
<dbReference type="PANTHER" id="PTHR20919:SF0">
    <property type="entry name" value="HOMOSERINE O-SUCCINYLTRANSFERASE"/>
    <property type="match status" value="1"/>
</dbReference>
<evidence type="ECO:0000313" key="10">
    <source>
        <dbReference type="EMBL" id="CUQ83884.1"/>
    </source>
</evidence>
<dbReference type="GO" id="GO:0005737">
    <property type="term" value="C:cytoplasm"/>
    <property type="evidence" value="ECO:0007669"/>
    <property type="project" value="UniProtKB-SubCell"/>
</dbReference>
<keyword evidence="2 8" id="KW-0963">Cytoplasm</keyword>
<dbReference type="GO" id="GO:0004414">
    <property type="term" value="F:homoserine O-acetyltransferase activity"/>
    <property type="evidence" value="ECO:0007669"/>
    <property type="project" value="UniProtKB-EC"/>
</dbReference>
<dbReference type="Gene3D" id="3.40.50.880">
    <property type="match status" value="1"/>
</dbReference>
<reference evidence="10 11" key="1">
    <citation type="submission" date="2015-09" db="EMBL/GenBank/DDBJ databases">
        <authorList>
            <consortium name="Pathogen Informatics"/>
        </authorList>
    </citation>
    <scope>NUCLEOTIDE SEQUENCE [LARGE SCALE GENOMIC DNA]</scope>
    <source>
        <strain evidence="10 11">2789STDY5834928</strain>
    </source>
</reference>
<evidence type="ECO:0000256" key="4">
    <source>
        <dbReference type="ARBA" id="ARBA00022679"/>
    </source>
</evidence>
<accession>A0A174Z9E8</accession>
<dbReference type="NCBIfam" id="TIGR01001">
    <property type="entry name" value="metA"/>
    <property type="match status" value="1"/>
</dbReference>
<organism evidence="10 11">
    <name type="scientific">[Eubacterium] siraeum</name>
    <dbReference type="NCBI Taxonomy" id="39492"/>
    <lineage>
        <taxon>Bacteria</taxon>
        <taxon>Bacillati</taxon>
        <taxon>Bacillota</taxon>
        <taxon>Clostridia</taxon>
        <taxon>Eubacteriales</taxon>
        <taxon>Oscillospiraceae</taxon>
        <taxon>Oscillospiraceae incertae sedis</taxon>
    </lineage>
</organism>
<dbReference type="EC" id="2.3.1.31" evidence="8"/>
<evidence type="ECO:0000256" key="1">
    <source>
        <dbReference type="ARBA" id="ARBA00004496"/>
    </source>
</evidence>
<keyword evidence="6 8" id="KW-0012">Acyltransferase</keyword>
<comment type="caution">
    <text evidence="8">Lacks conserved residue(s) required for the propagation of feature annotation.</text>
</comment>
<feature type="binding site" evidence="8">
    <location>
        <position position="192"/>
    </location>
    <ligand>
        <name>substrate</name>
    </ligand>
</feature>
<dbReference type="SUPFAM" id="SSF52317">
    <property type="entry name" value="Class I glutamine amidotransferase-like"/>
    <property type="match status" value="1"/>
</dbReference>
<dbReference type="PANTHER" id="PTHR20919">
    <property type="entry name" value="HOMOSERINE O-SUCCINYLTRANSFERASE"/>
    <property type="match status" value="1"/>
</dbReference>
<comment type="similarity">
    <text evidence="8">Belongs to the MetA family.</text>
</comment>
<evidence type="ECO:0000256" key="5">
    <source>
        <dbReference type="ARBA" id="ARBA00023167"/>
    </source>
</evidence>
<comment type="function">
    <text evidence="8">Transfers an acetyl group from acetyl-CoA to L-homoserine, forming acetyl-L-homoserine.</text>
</comment>
<name>A0A174Z9E8_9FIRM</name>
<evidence type="ECO:0000256" key="6">
    <source>
        <dbReference type="ARBA" id="ARBA00023315"/>
    </source>
</evidence>
<dbReference type="InterPro" id="IPR033752">
    <property type="entry name" value="MetA_family"/>
</dbReference>
<protein>
    <recommendedName>
        <fullName evidence="8">Homoserine O-acetyltransferase</fullName>
        <shortName evidence="8">HAT</shortName>
        <ecNumber evidence="8">2.3.1.31</ecNumber>
    </recommendedName>
    <alternativeName>
        <fullName evidence="8">Homoserine transacetylase</fullName>
        <shortName evidence="8">HTA</shortName>
    </alternativeName>
</protein>
<dbReference type="CDD" id="cd03131">
    <property type="entry name" value="GATase1_HTS"/>
    <property type="match status" value="1"/>
</dbReference>
<feature type="active site" description="Acyl-thioester intermediate" evidence="8 9">
    <location>
        <position position="142"/>
    </location>
</feature>
<dbReference type="Proteomes" id="UP000095662">
    <property type="component" value="Unassembled WGS sequence"/>
</dbReference>
<keyword evidence="5 8" id="KW-0486">Methionine biosynthesis</keyword>
<feature type="site" description="Important for substrate specificity" evidence="8">
    <location>
        <position position="192"/>
    </location>
</feature>
<feature type="active site" evidence="8">
    <location>
        <position position="237"/>
    </location>
</feature>
<feature type="binding site" evidence="8">
    <location>
        <position position="249"/>
    </location>
    <ligand>
        <name>substrate</name>
    </ligand>
</feature>
<evidence type="ECO:0000313" key="11">
    <source>
        <dbReference type="Proteomes" id="UP000095662"/>
    </source>
</evidence>
<dbReference type="GO" id="GO:0008899">
    <property type="term" value="F:homoserine O-succinyltransferase activity"/>
    <property type="evidence" value="ECO:0007669"/>
    <property type="project" value="UniProtKB-UniRule"/>
</dbReference>
<dbReference type="InterPro" id="IPR005697">
    <property type="entry name" value="HST_MetA"/>
</dbReference>
<evidence type="ECO:0000256" key="9">
    <source>
        <dbReference type="PIRSR" id="PIRSR000450-1"/>
    </source>
</evidence>
<dbReference type="PIRSF" id="PIRSF000450">
    <property type="entry name" value="H_ser_succinyltr"/>
    <property type="match status" value="1"/>
</dbReference>
<proteinExistence type="inferred from homology"/>
<evidence type="ECO:0000256" key="8">
    <source>
        <dbReference type="HAMAP-Rule" id="MF_00295"/>
    </source>
</evidence>
<dbReference type="EMBL" id="CZBY01000004">
    <property type="protein sequence ID" value="CUQ83884.1"/>
    <property type="molecule type" value="Genomic_DNA"/>
</dbReference>
<dbReference type="FunFam" id="3.40.50.880:FF:000004">
    <property type="entry name" value="Homoserine O-succinyltransferase"/>
    <property type="match status" value="1"/>
</dbReference>
<keyword evidence="3 8" id="KW-0028">Amino-acid biosynthesis</keyword>
<dbReference type="STRING" id="39492.ERS852540_00776"/>
<dbReference type="GO" id="GO:0019281">
    <property type="term" value="P:L-methionine biosynthetic process from homoserine via O-succinyl-L-homoserine and cystathionine"/>
    <property type="evidence" value="ECO:0007669"/>
    <property type="project" value="InterPro"/>
</dbReference>
<dbReference type="AlphaFoldDB" id="A0A174Z9E8"/>
<comment type="catalytic activity">
    <reaction evidence="7 8">
        <text>L-homoserine + acetyl-CoA = O-acetyl-L-homoserine + CoA</text>
        <dbReference type="Rhea" id="RHEA:13701"/>
        <dbReference type="ChEBI" id="CHEBI:57287"/>
        <dbReference type="ChEBI" id="CHEBI:57288"/>
        <dbReference type="ChEBI" id="CHEBI:57476"/>
        <dbReference type="ChEBI" id="CHEBI:57716"/>
        <dbReference type="EC" id="2.3.1.31"/>
    </reaction>
</comment>
<evidence type="ECO:0000256" key="3">
    <source>
        <dbReference type="ARBA" id="ARBA00022605"/>
    </source>
</evidence>
<comment type="subcellular location">
    <subcellularLocation>
        <location evidence="1 8">Cytoplasm</location>
    </subcellularLocation>
</comment>